<gene>
    <name evidence="1" type="ORF">LJ656_06325</name>
</gene>
<name>A0ABS8JQK9_9BURK</name>
<dbReference type="Proteomes" id="UP001431019">
    <property type="component" value="Unassembled WGS sequence"/>
</dbReference>
<comment type="caution">
    <text evidence="1">The sequence shown here is derived from an EMBL/GenBank/DDBJ whole genome shotgun (WGS) entry which is preliminary data.</text>
</comment>
<protein>
    <recommendedName>
        <fullName evidence="3">Addiction module component</fullName>
    </recommendedName>
</protein>
<evidence type="ECO:0000313" key="1">
    <source>
        <dbReference type="EMBL" id="MCC8392200.1"/>
    </source>
</evidence>
<evidence type="ECO:0008006" key="3">
    <source>
        <dbReference type="Google" id="ProtNLM"/>
    </source>
</evidence>
<dbReference type="EMBL" id="JAJITD010000003">
    <property type="protein sequence ID" value="MCC8392200.1"/>
    <property type="molecule type" value="Genomic_DNA"/>
</dbReference>
<evidence type="ECO:0000313" key="2">
    <source>
        <dbReference type="Proteomes" id="UP001431019"/>
    </source>
</evidence>
<organism evidence="1 2">
    <name type="scientific">Paraburkholderia sejongensis</name>
    <dbReference type="NCBI Taxonomy" id="2886946"/>
    <lineage>
        <taxon>Bacteria</taxon>
        <taxon>Pseudomonadati</taxon>
        <taxon>Pseudomonadota</taxon>
        <taxon>Betaproteobacteria</taxon>
        <taxon>Burkholderiales</taxon>
        <taxon>Burkholderiaceae</taxon>
        <taxon>Paraburkholderia</taxon>
    </lineage>
</organism>
<sequence length="81" mass="9066">MALDASYKSDLLHIEAIIAELERIAERGDEIAPTSLINVPDYWRCRIEGLLGRQDISGADRKHAQAVMDRLHRIADAGPEK</sequence>
<dbReference type="RefSeq" id="WP_230508417.1">
    <property type="nucleotide sequence ID" value="NZ_JAJITD010000003.1"/>
</dbReference>
<reference evidence="1 2" key="1">
    <citation type="submission" date="2021-11" db="EMBL/GenBank/DDBJ databases">
        <authorList>
            <person name="Oh E.-T."/>
            <person name="Kim S.-B."/>
        </authorList>
    </citation>
    <scope>NUCLEOTIDE SEQUENCE [LARGE SCALE GENOMIC DNA]</scope>
    <source>
        <strain evidence="1 2">MMS20-SJTR3</strain>
    </source>
</reference>
<accession>A0ABS8JQK9</accession>
<keyword evidence="2" id="KW-1185">Reference proteome</keyword>
<proteinExistence type="predicted"/>